<gene>
    <name evidence="2" type="ORF">HANVADRAFT_4391</name>
</gene>
<evidence type="ECO:0000313" key="3">
    <source>
        <dbReference type="Proteomes" id="UP000092321"/>
    </source>
</evidence>
<evidence type="ECO:0000256" key="1">
    <source>
        <dbReference type="SAM" id="MobiDB-lite"/>
    </source>
</evidence>
<proteinExistence type="predicted"/>
<dbReference type="EMBL" id="LXPE01000418">
    <property type="protein sequence ID" value="OBA24792.1"/>
    <property type="molecule type" value="Genomic_DNA"/>
</dbReference>
<feature type="region of interest" description="Disordered" evidence="1">
    <location>
        <begin position="1"/>
        <end position="37"/>
    </location>
</feature>
<protein>
    <submittedName>
        <fullName evidence="2">Uncharacterized protein</fullName>
    </submittedName>
</protein>
<keyword evidence="3" id="KW-1185">Reference proteome</keyword>
<reference evidence="3" key="1">
    <citation type="journal article" date="2016" name="Proc. Natl. Acad. Sci. U.S.A.">
        <title>Comparative genomics of biotechnologically important yeasts.</title>
        <authorList>
            <person name="Riley R."/>
            <person name="Haridas S."/>
            <person name="Wolfe K.H."/>
            <person name="Lopes M.R."/>
            <person name="Hittinger C.T."/>
            <person name="Goeker M."/>
            <person name="Salamov A.A."/>
            <person name="Wisecaver J.H."/>
            <person name="Long T.M."/>
            <person name="Calvey C.H."/>
            <person name="Aerts A.L."/>
            <person name="Barry K.W."/>
            <person name="Choi C."/>
            <person name="Clum A."/>
            <person name="Coughlan A.Y."/>
            <person name="Deshpande S."/>
            <person name="Douglass A.P."/>
            <person name="Hanson S.J."/>
            <person name="Klenk H.-P."/>
            <person name="LaButti K.M."/>
            <person name="Lapidus A."/>
            <person name="Lindquist E.A."/>
            <person name="Lipzen A.M."/>
            <person name="Meier-Kolthoff J.P."/>
            <person name="Ohm R.A."/>
            <person name="Otillar R.P."/>
            <person name="Pangilinan J.L."/>
            <person name="Peng Y."/>
            <person name="Rokas A."/>
            <person name="Rosa C.A."/>
            <person name="Scheuner C."/>
            <person name="Sibirny A.A."/>
            <person name="Slot J.C."/>
            <person name="Stielow J.B."/>
            <person name="Sun H."/>
            <person name="Kurtzman C.P."/>
            <person name="Blackwell M."/>
            <person name="Grigoriev I.V."/>
            <person name="Jeffries T.W."/>
        </authorList>
    </citation>
    <scope>NUCLEOTIDE SEQUENCE [LARGE SCALE GENOMIC DNA]</scope>
    <source>
        <strain evidence="3">NRRL Y-1626</strain>
    </source>
</reference>
<dbReference type="AlphaFoldDB" id="A0A1B7T7U9"/>
<comment type="caution">
    <text evidence="2">The sequence shown here is derived from an EMBL/GenBank/DDBJ whole genome shotgun (WGS) entry which is preliminary data.</text>
</comment>
<dbReference type="Proteomes" id="UP000092321">
    <property type="component" value="Unassembled WGS sequence"/>
</dbReference>
<accession>A0A1B7T7U9</accession>
<name>A0A1B7T7U9_9ASCO</name>
<organism evidence="2 3">
    <name type="scientific">Hanseniaspora valbyensis NRRL Y-1626</name>
    <dbReference type="NCBI Taxonomy" id="766949"/>
    <lineage>
        <taxon>Eukaryota</taxon>
        <taxon>Fungi</taxon>
        <taxon>Dikarya</taxon>
        <taxon>Ascomycota</taxon>
        <taxon>Saccharomycotina</taxon>
        <taxon>Saccharomycetes</taxon>
        <taxon>Saccharomycodales</taxon>
        <taxon>Saccharomycodaceae</taxon>
        <taxon>Hanseniaspora</taxon>
    </lineage>
</organism>
<evidence type="ECO:0000313" key="2">
    <source>
        <dbReference type="EMBL" id="OBA24792.1"/>
    </source>
</evidence>
<feature type="compositionally biased region" description="Polar residues" evidence="1">
    <location>
        <begin position="1"/>
        <end position="13"/>
    </location>
</feature>
<sequence>MNRTQPHQVQIGPTPQLKGQLKSILDTASPSPLSKKQEQLARKKLVFDQDEINLRIKEYFYRP</sequence>